<sequence>MLKKIKWLLVFLLAVPILLVVLGFFQLWKMSYNHTGEISTALIYGETNKSKDAQLNNQIITTVLNTRFPSGSKLADLHSMIDKLGGKCKVNPKGGIDCRISQSSTFCISSWLDILIDINADETIKDIEARSEWLGC</sequence>
<dbReference type="HOGENOM" id="CLU_1872999_0_0_6"/>
<keyword evidence="2" id="KW-1185">Reference proteome</keyword>
<protein>
    <submittedName>
        <fullName evidence="1">Uncharacterized protein</fullName>
    </submittedName>
</protein>
<dbReference type="RefSeq" id="WP_013820009.1">
    <property type="nucleotide sequence ID" value="NC_015572.1"/>
</dbReference>
<organism evidence="1 2">
    <name type="scientific">Methylomonas methanica (strain DSM 25384 / MC09)</name>
    <dbReference type="NCBI Taxonomy" id="857087"/>
    <lineage>
        <taxon>Bacteria</taxon>
        <taxon>Pseudomonadati</taxon>
        <taxon>Pseudomonadota</taxon>
        <taxon>Gammaproteobacteria</taxon>
        <taxon>Methylococcales</taxon>
        <taxon>Methylococcaceae</taxon>
        <taxon>Methylomonas</taxon>
    </lineage>
</organism>
<gene>
    <name evidence="1" type="ordered locus">Metme_3411</name>
</gene>
<dbReference type="KEGG" id="mmt:Metme_3411"/>
<name>G0A6Y8_METMM</name>
<dbReference type="Proteomes" id="UP000008888">
    <property type="component" value="Chromosome"/>
</dbReference>
<proteinExistence type="predicted"/>
<reference key="2">
    <citation type="submission" date="2011-05" db="EMBL/GenBank/DDBJ databases">
        <title>Complete genome sequence of the aerobic marine methanotroph Methylomonas methanica MC09.</title>
        <authorList>
            <person name="Boden R."/>
            <person name="Cunliffe M."/>
            <person name="Scanlan J."/>
            <person name="Moussard H."/>
            <person name="Kits K.D."/>
            <person name="Klotz M."/>
            <person name="Jetten M."/>
            <person name="Vuilleumier S."/>
            <person name="Han J."/>
            <person name="Peters L."/>
            <person name="Mikhailova N."/>
            <person name="Teshima H."/>
            <person name="Tapia R."/>
            <person name="Kyrpides N."/>
            <person name="Ivanova N."/>
            <person name="Pagani I."/>
            <person name="Cheng J.-F."/>
            <person name="Goodwin L."/>
            <person name="Han C."/>
            <person name="Hauser L."/>
            <person name="Land M."/>
            <person name="Lapidus A."/>
            <person name="Lucas S."/>
            <person name="Pitluck S."/>
            <person name="Woyke T."/>
            <person name="Stein L.Y."/>
            <person name="Murrell C."/>
        </authorList>
    </citation>
    <scope>NUCLEOTIDE SEQUENCE</scope>
    <source>
        <strain>MC09</strain>
    </source>
</reference>
<evidence type="ECO:0000313" key="1">
    <source>
        <dbReference type="EMBL" id="AEG01782.1"/>
    </source>
</evidence>
<reference evidence="2" key="3">
    <citation type="submission" date="2011-05" db="EMBL/GenBank/DDBJ databases">
        <title>Complete sequence of Methylomonas methanica MC09.</title>
        <authorList>
            <consortium name="US DOE Joint Genome Institute"/>
            <person name="Lucas S."/>
            <person name="Han J."/>
            <person name="Lapidus A."/>
            <person name="Cheng J.-F."/>
            <person name="Goodwin L."/>
            <person name="Pitluck S."/>
            <person name="Peters L."/>
            <person name="Mikhailova N."/>
            <person name="Teshima H."/>
            <person name="Han C."/>
            <person name="Tapia R."/>
            <person name="Land M."/>
            <person name="Hauser L."/>
            <person name="Kyrpides N."/>
            <person name="Ivanova N."/>
            <person name="Pagani I."/>
            <person name="Stein L."/>
            <person name="Woyke T."/>
        </authorList>
    </citation>
    <scope>NUCLEOTIDE SEQUENCE [LARGE SCALE GENOMIC DNA]</scope>
    <source>
        <strain evidence="2">MC09</strain>
    </source>
</reference>
<dbReference type="STRING" id="857087.Metme_3411"/>
<reference evidence="1 2" key="1">
    <citation type="journal article" date="2011" name="J. Bacteriol.">
        <title>Complete Genome Sequence of the Aerobic Marine Methanotroph Methylomonas methanica MC09.</title>
        <authorList>
            <person name="Boden R."/>
            <person name="Cunliffe M."/>
            <person name="Scanlan J."/>
            <person name="Moussard H."/>
            <person name="Kits K.D."/>
            <person name="Klotz M.G."/>
            <person name="Jetten M.S."/>
            <person name="Vuilleumier S."/>
            <person name="Han J."/>
            <person name="Peters L."/>
            <person name="Mikhailova N."/>
            <person name="Teshima H."/>
            <person name="Tapia R."/>
            <person name="Kyrpides N."/>
            <person name="Ivanova N."/>
            <person name="Pagani I."/>
            <person name="Cheng J.F."/>
            <person name="Goodwin L."/>
            <person name="Han C."/>
            <person name="Hauser L."/>
            <person name="Land M.L."/>
            <person name="Lapidus A."/>
            <person name="Lucas S."/>
            <person name="Pitluck S."/>
            <person name="Woyke T."/>
            <person name="Stein L."/>
            <person name="Murrell J.C."/>
        </authorList>
    </citation>
    <scope>NUCLEOTIDE SEQUENCE [LARGE SCALE GENOMIC DNA]</scope>
    <source>
        <strain evidence="1 2">MC09</strain>
    </source>
</reference>
<accession>G0A6Y8</accession>
<evidence type="ECO:0000313" key="2">
    <source>
        <dbReference type="Proteomes" id="UP000008888"/>
    </source>
</evidence>
<dbReference type="AlphaFoldDB" id="G0A6Y8"/>
<dbReference type="EMBL" id="CP002738">
    <property type="protein sequence ID" value="AEG01782.1"/>
    <property type="molecule type" value="Genomic_DNA"/>
</dbReference>